<keyword evidence="1" id="KW-1133">Transmembrane helix</keyword>
<reference evidence="2 3" key="1">
    <citation type="submission" date="2024-11" db="EMBL/GenBank/DDBJ databases">
        <title>A near-complete genome assembly of Cinchona calisaya.</title>
        <authorList>
            <person name="Lian D.C."/>
            <person name="Zhao X.W."/>
            <person name="Wei L."/>
        </authorList>
    </citation>
    <scope>NUCLEOTIDE SEQUENCE [LARGE SCALE GENOMIC DNA]</scope>
    <source>
        <tissue evidence="2">Nenye</tissue>
    </source>
</reference>
<feature type="transmembrane region" description="Helical" evidence="1">
    <location>
        <begin position="12"/>
        <end position="31"/>
    </location>
</feature>
<dbReference type="EMBL" id="JBJUIK010000006">
    <property type="protein sequence ID" value="KAL3525088.1"/>
    <property type="molecule type" value="Genomic_DNA"/>
</dbReference>
<evidence type="ECO:0000313" key="2">
    <source>
        <dbReference type="EMBL" id="KAL3525088.1"/>
    </source>
</evidence>
<evidence type="ECO:0000313" key="3">
    <source>
        <dbReference type="Proteomes" id="UP001630127"/>
    </source>
</evidence>
<gene>
    <name evidence="2" type="ORF">ACH5RR_013460</name>
</gene>
<dbReference type="Proteomes" id="UP001630127">
    <property type="component" value="Unassembled WGS sequence"/>
</dbReference>
<keyword evidence="1" id="KW-0812">Transmembrane</keyword>
<dbReference type="AlphaFoldDB" id="A0ABD3A0K6"/>
<organism evidence="2 3">
    <name type="scientific">Cinchona calisaya</name>
    <dbReference type="NCBI Taxonomy" id="153742"/>
    <lineage>
        <taxon>Eukaryota</taxon>
        <taxon>Viridiplantae</taxon>
        <taxon>Streptophyta</taxon>
        <taxon>Embryophyta</taxon>
        <taxon>Tracheophyta</taxon>
        <taxon>Spermatophyta</taxon>
        <taxon>Magnoliopsida</taxon>
        <taxon>eudicotyledons</taxon>
        <taxon>Gunneridae</taxon>
        <taxon>Pentapetalae</taxon>
        <taxon>asterids</taxon>
        <taxon>lamiids</taxon>
        <taxon>Gentianales</taxon>
        <taxon>Rubiaceae</taxon>
        <taxon>Cinchonoideae</taxon>
        <taxon>Cinchoneae</taxon>
        <taxon>Cinchona</taxon>
    </lineage>
</organism>
<protein>
    <submittedName>
        <fullName evidence="2">Uncharacterized protein</fullName>
    </submittedName>
</protein>
<accession>A0ABD3A0K6</accession>
<proteinExistence type="predicted"/>
<keyword evidence="3" id="KW-1185">Reference proteome</keyword>
<name>A0ABD3A0K6_9GENT</name>
<comment type="caution">
    <text evidence="2">The sequence shown here is derived from an EMBL/GenBank/DDBJ whole genome shotgun (WGS) entry which is preliminary data.</text>
</comment>
<keyword evidence="1" id="KW-0472">Membrane</keyword>
<sequence>MTPKSQKEGMEAIGSFPIALLLIMNGLFFALMSMRRIRMIFGNCFLNFVESAIIQAAVEEGVLRFRDSGSYHKWGEVEMGIGKKGRGRTAAGSGGG</sequence>
<evidence type="ECO:0000256" key="1">
    <source>
        <dbReference type="SAM" id="Phobius"/>
    </source>
</evidence>